<reference evidence="2" key="1">
    <citation type="journal article" date="2019" name="Int. J. Syst. Evol. Microbiol.">
        <title>The Global Catalogue of Microorganisms (GCM) 10K type strain sequencing project: providing services to taxonomists for standard genome sequencing and annotation.</title>
        <authorList>
            <consortium name="The Broad Institute Genomics Platform"/>
            <consortium name="The Broad Institute Genome Sequencing Center for Infectious Disease"/>
            <person name="Wu L."/>
            <person name="Ma J."/>
        </authorList>
    </citation>
    <scope>NUCLEOTIDE SEQUENCE [LARGE SCALE GENOMIC DNA]</scope>
    <source>
        <strain evidence="2">JCM 14370</strain>
    </source>
</reference>
<dbReference type="EMBL" id="BMOD01000025">
    <property type="protein sequence ID" value="GGJ52740.1"/>
    <property type="molecule type" value="Genomic_DNA"/>
</dbReference>
<dbReference type="PANTHER" id="PTHR13812">
    <property type="entry name" value="KETIMINE REDUCTASE MU-CRYSTALLIN"/>
    <property type="match status" value="1"/>
</dbReference>
<evidence type="ECO:0000313" key="1">
    <source>
        <dbReference type="EMBL" id="GGJ52740.1"/>
    </source>
</evidence>
<dbReference type="PIRSF" id="PIRSF001439">
    <property type="entry name" value="CryM"/>
    <property type="match status" value="1"/>
</dbReference>
<dbReference type="PANTHER" id="PTHR13812:SF19">
    <property type="entry name" value="KETIMINE REDUCTASE MU-CRYSTALLIN"/>
    <property type="match status" value="1"/>
</dbReference>
<dbReference type="Gene3D" id="3.30.1780.10">
    <property type="entry name" value="ornithine cyclodeaminase, domain 1"/>
    <property type="match status" value="1"/>
</dbReference>
<dbReference type="InterPro" id="IPR023401">
    <property type="entry name" value="ODC_N"/>
</dbReference>
<gene>
    <name evidence="1" type="primary">ocd</name>
    <name evidence="1" type="ORF">GCM10008938_43370</name>
</gene>
<comment type="caution">
    <text evidence="1">The sequence shown here is derived from an EMBL/GenBank/DDBJ whole genome shotgun (WGS) entry which is preliminary data.</text>
</comment>
<name>A0ABQ2DBK2_9DEIO</name>
<proteinExistence type="predicted"/>
<dbReference type="Gene3D" id="3.40.50.720">
    <property type="entry name" value="NAD(P)-binding Rossmann-like Domain"/>
    <property type="match status" value="1"/>
</dbReference>
<dbReference type="InterPro" id="IPR023866">
    <property type="entry name" value="SbnB"/>
</dbReference>
<organism evidence="1 2">
    <name type="scientific">Deinococcus roseus</name>
    <dbReference type="NCBI Taxonomy" id="392414"/>
    <lineage>
        <taxon>Bacteria</taxon>
        <taxon>Thermotogati</taxon>
        <taxon>Deinococcota</taxon>
        <taxon>Deinococci</taxon>
        <taxon>Deinococcales</taxon>
        <taxon>Deinococcaceae</taxon>
        <taxon>Deinococcus</taxon>
    </lineage>
</organism>
<dbReference type="InterPro" id="IPR036291">
    <property type="entry name" value="NAD(P)-bd_dom_sf"/>
</dbReference>
<dbReference type="NCBIfam" id="TIGR03944">
    <property type="entry name" value="dehyd_SbnB_fam"/>
    <property type="match status" value="1"/>
</dbReference>
<dbReference type="SUPFAM" id="SSF51735">
    <property type="entry name" value="NAD(P)-binding Rossmann-fold domains"/>
    <property type="match status" value="1"/>
</dbReference>
<accession>A0ABQ2DBK2</accession>
<dbReference type="Proteomes" id="UP000632222">
    <property type="component" value="Unassembled WGS sequence"/>
</dbReference>
<sequence>MTFNPHSETAPTPSLRVLSGPTVQDLLKGQEVQILQHVQAAYEHHQQHDSALPHSLFLRFPEQPRDRIIALPAFLGGGIQRAGIKWIASFPGNHQQGLDRASAVMVLNSPRTGLPEAFLEGSIISMKRTAASAALAAKHLQGHTPQGVALVGCGPINFETLRFLRTVFPDVQQALVYDTLPERAAGFKKQAEELHAGLHVQVAQDLAEVWQSDWVISFATTALDPHVSSLPADLQRATILNVSLRDFTPEVLEHSENIVDDLDHVLRANTSPHLLELKLGHRDFIRGTLAQVTLGEIPARAQENSVVMFSPFGLGILDLAVADLVLTRAETLNLGTLVPDFLPPSGLKG</sequence>
<protein>
    <submittedName>
        <fullName evidence="1">2,3-diaminopropionate biosynthesis protein SbnB</fullName>
    </submittedName>
</protein>
<keyword evidence="2" id="KW-1185">Reference proteome</keyword>
<evidence type="ECO:0000313" key="2">
    <source>
        <dbReference type="Proteomes" id="UP000632222"/>
    </source>
</evidence>
<dbReference type="InterPro" id="IPR003462">
    <property type="entry name" value="ODC_Mu_crystall"/>
</dbReference>
<dbReference type="Pfam" id="PF02423">
    <property type="entry name" value="OCD_Mu_crystall"/>
    <property type="match status" value="1"/>
</dbReference>